<dbReference type="EMBL" id="CP081201">
    <property type="protein sequence ID" value="UXZ98911.1"/>
    <property type="molecule type" value="Genomic_DNA"/>
</dbReference>
<dbReference type="Proteomes" id="UP001063228">
    <property type="component" value="Chromosome"/>
</dbReference>
<protein>
    <submittedName>
        <fullName evidence="1">Uncharacterized protein</fullName>
    </submittedName>
</protein>
<evidence type="ECO:0000313" key="1">
    <source>
        <dbReference type="EMBL" id="UXZ98911.1"/>
    </source>
</evidence>
<gene>
    <name evidence="1" type="ORF">K3169_14070</name>
</gene>
<name>A0ABY6FME4_9PSED</name>
<sequence>MQILKQYLKKALLGTTCAIGGAILGSSTDLLKEQLWPWLYGVGHYAEDVLDPISEDELIGVNLVFYIPPEFRKGHSSEGLSASIPAKQCLKGKHQVIRNFDDTSDDHQTNAIVHITCRPSGRLTVSLTPQDGKIVEIYDGIFNDGDRASFPGVQGSYHAGILTMHWLNSVKPEGPLLPVNKCQIDNSCAPKDFTTE</sequence>
<reference evidence="1" key="1">
    <citation type="submission" date="2021-08" db="EMBL/GenBank/DDBJ databases">
        <title>Complete genome sequence of Pseudomonas phytophila.</title>
        <authorList>
            <person name="Weir B.S."/>
            <person name="Templeton M.D."/>
            <person name="Arshed S."/>
            <person name="Andersen M.T."/>
            <person name="Jayaraman J."/>
        </authorList>
    </citation>
    <scope>NUCLEOTIDE SEQUENCE</scope>
    <source>
        <strain evidence="1">ICMP 23753</strain>
    </source>
</reference>
<accession>A0ABY6FME4</accession>
<evidence type="ECO:0000313" key="2">
    <source>
        <dbReference type="Proteomes" id="UP001063228"/>
    </source>
</evidence>
<organism evidence="1 2">
    <name type="scientific">Pseudomonas phytophila</name>
    <dbReference type="NCBI Taxonomy" id="2867264"/>
    <lineage>
        <taxon>Bacteria</taxon>
        <taxon>Pseudomonadati</taxon>
        <taxon>Pseudomonadota</taxon>
        <taxon>Gammaproteobacteria</taxon>
        <taxon>Pseudomonadales</taxon>
        <taxon>Pseudomonadaceae</taxon>
        <taxon>Pseudomonas</taxon>
    </lineage>
</organism>
<proteinExistence type="predicted"/>
<keyword evidence="2" id="KW-1185">Reference proteome</keyword>
<dbReference type="RefSeq" id="WP_263272060.1">
    <property type="nucleotide sequence ID" value="NZ_CP081201.1"/>
</dbReference>